<dbReference type="CDD" id="cd01171">
    <property type="entry name" value="YXKO-related"/>
    <property type="match status" value="1"/>
</dbReference>
<protein>
    <recommendedName>
        <fullName evidence="19">Bifunctional NAD(P)H-hydrate repair enzyme</fullName>
    </recommendedName>
    <alternativeName>
        <fullName evidence="19">Nicotinamide nucleotide repair protein</fullName>
    </alternativeName>
    <domain>
        <recommendedName>
            <fullName evidence="19">ADP-dependent (S)-NAD(P)H-hydrate dehydratase</fullName>
            <ecNumber evidence="19">4.2.1.136</ecNumber>
        </recommendedName>
        <alternativeName>
            <fullName evidence="19">ADP-dependent NAD(P)HX dehydratase</fullName>
        </alternativeName>
    </domain>
    <domain>
        <recommendedName>
            <fullName evidence="19">NAD(P)H-hydrate epimerase</fullName>
            <ecNumber evidence="19">5.1.99.6</ecNumber>
        </recommendedName>
    </domain>
</protein>
<keyword evidence="11 18" id="KW-0413">Isomerase</keyword>
<evidence type="ECO:0000256" key="7">
    <source>
        <dbReference type="ARBA" id="ARBA00022840"/>
    </source>
</evidence>
<feature type="binding site" evidence="17">
    <location>
        <position position="407"/>
    </location>
    <ligand>
        <name>(6S)-NADPHX</name>
        <dbReference type="ChEBI" id="CHEBI:64076"/>
    </ligand>
</feature>
<dbReference type="Pfam" id="PF01256">
    <property type="entry name" value="Carb_kinase"/>
    <property type="match status" value="1"/>
</dbReference>
<comment type="catalytic activity">
    <reaction evidence="1 18 19">
        <text>(6R)-NADHX = (6S)-NADHX</text>
        <dbReference type="Rhea" id="RHEA:32215"/>
        <dbReference type="ChEBI" id="CHEBI:64074"/>
        <dbReference type="ChEBI" id="CHEBI:64075"/>
        <dbReference type="EC" id="5.1.99.6"/>
    </reaction>
</comment>
<evidence type="ECO:0000256" key="1">
    <source>
        <dbReference type="ARBA" id="ARBA00000013"/>
    </source>
</evidence>
<dbReference type="InterPro" id="IPR030677">
    <property type="entry name" value="Nnr"/>
</dbReference>
<comment type="similarity">
    <text evidence="3 19">In the N-terminal section; belongs to the NnrE/AIBP family.</text>
</comment>
<dbReference type="HAMAP" id="MF_01965">
    <property type="entry name" value="NADHX_dehydratase"/>
    <property type="match status" value="1"/>
</dbReference>
<evidence type="ECO:0000256" key="2">
    <source>
        <dbReference type="ARBA" id="ARBA00000909"/>
    </source>
</evidence>
<evidence type="ECO:0000313" key="23">
    <source>
        <dbReference type="Proteomes" id="UP000285908"/>
    </source>
</evidence>
<evidence type="ECO:0000256" key="18">
    <source>
        <dbReference type="HAMAP-Rule" id="MF_01966"/>
    </source>
</evidence>
<evidence type="ECO:0000256" key="17">
    <source>
        <dbReference type="HAMAP-Rule" id="MF_01965"/>
    </source>
</evidence>
<evidence type="ECO:0000256" key="11">
    <source>
        <dbReference type="ARBA" id="ARBA00023235"/>
    </source>
</evidence>
<comment type="caution">
    <text evidence="22">The sequence shown here is derived from an EMBL/GenBank/DDBJ whole genome shotgun (WGS) entry which is preliminary data.</text>
</comment>
<dbReference type="Gene3D" id="3.40.1190.20">
    <property type="match status" value="1"/>
</dbReference>
<dbReference type="EMBL" id="RQXX01000002">
    <property type="protein sequence ID" value="RVV98584.1"/>
    <property type="molecule type" value="Genomic_DNA"/>
</dbReference>
<feature type="binding site" evidence="17">
    <location>
        <position position="511"/>
    </location>
    <ligand>
        <name>AMP</name>
        <dbReference type="ChEBI" id="CHEBI:456215"/>
    </ligand>
</feature>
<dbReference type="InterPro" id="IPR036652">
    <property type="entry name" value="YjeF_N_dom_sf"/>
</dbReference>
<dbReference type="PANTHER" id="PTHR12592:SF0">
    <property type="entry name" value="ATP-DEPENDENT (S)-NAD(P)H-HYDRATE DEHYDRATASE"/>
    <property type="match status" value="1"/>
</dbReference>
<evidence type="ECO:0000256" key="5">
    <source>
        <dbReference type="ARBA" id="ARBA00022723"/>
    </source>
</evidence>
<feature type="binding site" evidence="17">
    <location>
        <position position="512"/>
    </location>
    <ligand>
        <name>(6S)-NADPHX</name>
        <dbReference type="ChEBI" id="CHEBI:64076"/>
    </ligand>
</feature>
<comment type="catalytic activity">
    <reaction evidence="16 17 19">
        <text>(6S)-NADPHX + ADP = AMP + phosphate + NADPH + H(+)</text>
        <dbReference type="Rhea" id="RHEA:32235"/>
        <dbReference type="ChEBI" id="CHEBI:15378"/>
        <dbReference type="ChEBI" id="CHEBI:43474"/>
        <dbReference type="ChEBI" id="CHEBI:57783"/>
        <dbReference type="ChEBI" id="CHEBI:64076"/>
        <dbReference type="ChEBI" id="CHEBI:456215"/>
        <dbReference type="ChEBI" id="CHEBI:456216"/>
        <dbReference type="EC" id="4.2.1.136"/>
    </reaction>
</comment>
<gene>
    <name evidence="17" type="primary">nnrD</name>
    <name evidence="18" type="synonym">nnrE</name>
    <name evidence="22" type="ORF">EKE94_06625</name>
</gene>
<dbReference type="InterPro" id="IPR004443">
    <property type="entry name" value="YjeF_N_dom"/>
</dbReference>
<evidence type="ECO:0000256" key="15">
    <source>
        <dbReference type="ARBA" id="ARBA00048238"/>
    </source>
</evidence>
<dbReference type="HAMAP" id="MF_01966">
    <property type="entry name" value="NADHX_epimerase"/>
    <property type="match status" value="1"/>
</dbReference>
<feature type="binding site" evidence="18">
    <location>
        <begin position="136"/>
        <end position="142"/>
    </location>
    <ligand>
        <name>(6S)-NADPHX</name>
        <dbReference type="ChEBI" id="CHEBI:64076"/>
    </ligand>
</feature>
<evidence type="ECO:0000256" key="16">
    <source>
        <dbReference type="ARBA" id="ARBA00049209"/>
    </source>
</evidence>
<evidence type="ECO:0000256" key="10">
    <source>
        <dbReference type="ARBA" id="ARBA00023027"/>
    </source>
</evidence>
<comment type="catalytic activity">
    <reaction evidence="15 17 19">
        <text>(6S)-NADHX + ADP = AMP + phosphate + NADH + H(+)</text>
        <dbReference type="Rhea" id="RHEA:32223"/>
        <dbReference type="ChEBI" id="CHEBI:15378"/>
        <dbReference type="ChEBI" id="CHEBI:43474"/>
        <dbReference type="ChEBI" id="CHEBI:57945"/>
        <dbReference type="ChEBI" id="CHEBI:64074"/>
        <dbReference type="ChEBI" id="CHEBI:456215"/>
        <dbReference type="ChEBI" id="CHEBI:456216"/>
        <dbReference type="EC" id="4.2.1.136"/>
    </reaction>
</comment>
<keyword evidence="7 17" id="KW-0067">ATP-binding</keyword>
<evidence type="ECO:0000256" key="6">
    <source>
        <dbReference type="ARBA" id="ARBA00022741"/>
    </source>
</evidence>
<dbReference type="AlphaFoldDB" id="A0A438AIU8"/>
<organism evidence="22 23">
    <name type="scientific">Mesobaculum littorinae</name>
    <dbReference type="NCBI Taxonomy" id="2486419"/>
    <lineage>
        <taxon>Bacteria</taxon>
        <taxon>Pseudomonadati</taxon>
        <taxon>Pseudomonadota</taxon>
        <taxon>Alphaproteobacteria</taxon>
        <taxon>Rhodobacterales</taxon>
        <taxon>Roseobacteraceae</taxon>
        <taxon>Mesobaculum</taxon>
    </lineage>
</organism>
<dbReference type="InterPro" id="IPR029056">
    <property type="entry name" value="Ribokinase-like"/>
</dbReference>
<dbReference type="PANTHER" id="PTHR12592">
    <property type="entry name" value="ATP-DEPENDENT (S)-NAD(P)H-HYDRATE DEHYDRATASE FAMILY MEMBER"/>
    <property type="match status" value="1"/>
</dbReference>
<accession>A0A438AIU8</accession>
<dbReference type="PIRSF" id="PIRSF017184">
    <property type="entry name" value="Nnr"/>
    <property type="match status" value="1"/>
</dbReference>
<evidence type="ECO:0000259" key="20">
    <source>
        <dbReference type="PROSITE" id="PS51383"/>
    </source>
</evidence>
<evidence type="ECO:0000256" key="19">
    <source>
        <dbReference type="PIRNR" id="PIRNR017184"/>
    </source>
</evidence>
<feature type="binding site" evidence="18">
    <location>
        <position position="172"/>
    </location>
    <ligand>
        <name>(6S)-NADPHX</name>
        <dbReference type="ChEBI" id="CHEBI:64076"/>
    </ligand>
</feature>
<dbReference type="InterPro" id="IPR000631">
    <property type="entry name" value="CARKD"/>
</dbReference>
<comment type="function">
    <text evidence="14 19">Bifunctional enzyme that catalyzes the epimerization of the S- and R-forms of NAD(P)HX and the dehydration of the S-form of NAD(P)HX at the expense of ADP, which is converted to AMP. This allows the repair of both epimers of NAD(P)HX, a damaged form of NAD(P)H that is a result of enzymatic or heat-dependent hydration.</text>
</comment>
<comment type="cofactor">
    <cofactor evidence="17">
        <name>Mg(2+)</name>
        <dbReference type="ChEBI" id="CHEBI:18420"/>
    </cofactor>
</comment>
<comment type="similarity">
    <text evidence="4 19">In the C-terminal section; belongs to the NnrD/CARKD family.</text>
</comment>
<dbReference type="SUPFAM" id="SSF53613">
    <property type="entry name" value="Ribokinase-like"/>
    <property type="match status" value="1"/>
</dbReference>
<feature type="binding site" evidence="18">
    <location>
        <position position="175"/>
    </location>
    <ligand>
        <name>K(+)</name>
        <dbReference type="ChEBI" id="CHEBI:29103"/>
    </ligand>
</feature>
<evidence type="ECO:0000256" key="8">
    <source>
        <dbReference type="ARBA" id="ARBA00022857"/>
    </source>
</evidence>
<evidence type="ECO:0000256" key="4">
    <source>
        <dbReference type="ARBA" id="ARBA00009524"/>
    </source>
</evidence>
<dbReference type="SUPFAM" id="SSF64153">
    <property type="entry name" value="YjeF N-terminal domain-like"/>
    <property type="match status" value="1"/>
</dbReference>
<feature type="binding site" evidence="18">
    <location>
        <begin position="62"/>
        <end position="66"/>
    </location>
    <ligand>
        <name>(6S)-NADPHX</name>
        <dbReference type="ChEBI" id="CHEBI:64076"/>
    </ligand>
</feature>
<dbReference type="NCBIfam" id="TIGR00197">
    <property type="entry name" value="yjeF_nterm"/>
    <property type="match status" value="1"/>
</dbReference>
<feature type="binding site" evidence="17">
    <location>
        <position position="294"/>
    </location>
    <ligand>
        <name>(6S)-NADPHX</name>
        <dbReference type="ChEBI" id="CHEBI:64076"/>
    </ligand>
</feature>
<dbReference type="GO" id="GO:0046872">
    <property type="term" value="F:metal ion binding"/>
    <property type="evidence" value="ECO:0007669"/>
    <property type="project" value="UniProtKB-UniRule"/>
</dbReference>
<sequence length="569" mass="57677">MSQLLTAAEMRDVEAAAIATGEVTGAELMARAGAAVVAAIRAEWEGELPTQPRAVVLAGPGNNGGDGFAIARGLRDLGWSVRVLLAGQAGALPPDARAQHDRWAAGGAARGAVLPLTLETLRDEPAADIYVDALFGIGLGRPLGGDLARVVAHLAGADGTLGLYQPRMVAVDVPSGLDADSGRVPGDPAGAAAVRARLTVTFDSPKPGHYLGHGPDLCGRLVVADIGLAHARARQGAARGLAPARTRVVPPLGIADPRRSVWPDIAGLLTKRQGHKYQHGHAMVLTGGVGRGGAARMAAKAALRIGAGAVTLGCPPAAVLESASHVDALMLHRVPDAAALTEALSGGRITALCLGPGLGTGEREAALVGAALDWGGAVLLDADAITLMAGEATLAAKLHDRCLLTPHPGEFRRLFPDIAGRLDDPDPSLRYDEAADADAQARSRAAREDLAAQRGPMMSTLDAAREAAAHCGATVLLKGPATAIAAPSGAAVVHRAVYDRAAPWLATAGAGDVLAGLACGLLARGLAPPVAAELAAQIHVDAALSFGPGLTAEDLPRQVPQVLARYLAP</sequence>
<evidence type="ECO:0000313" key="22">
    <source>
        <dbReference type="EMBL" id="RVV98584.1"/>
    </source>
</evidence>
<evidence type="ECO:0000256" key="14">
    <source>
        <dbReference type="ARBA" id="ARBA00025153"/>
    </source>
</evidence>
<keyword evidence="12 17" id="KW-0456">Lyase</keyword>
<comment type="function">
    <text evidence="17">Catalyzes the dehydration of the S-form of NAD(P)HX at the expense of ADP, which is converted to AMP. Together with NAD(P)HX epimerase, which catalyzes the epimerization of the S- and R-forms, the enzyme allows the repair of both epimers of NAD(P)HX, a damaged form of NAD(P)H that is a result of enzymatic or heat-dependent hydration.</text>
</comment>
<feature type="domain" description="YjeF N-terminal" evidence="21">
    <location>
        <begin position="10"/>
        <end position="234"/>
    </location>
</feature>
<evidence type="ECO:0000256" key="9">
    <source>
        <dbReference type="ARBA" id="ARBA00022958"/>
    </source>
</evidence>
<keyword evidence="10 17" id="KW-0520">NAD</keyword>
<comment type="catalytic activity">
    <reaction evidence="2 18 19">
        <text>(6R)-NADPHX = (6S)-NADPHX</text>
        <dbReference type="Rhea" id="RHEA:32227"/>
        <dbReference type="ChEBI" id="CHEBI:64076"/>
        <dbReference type="ChEBI" id="CHEBI:64077"/>
        <dbReference type="EC" id="5.1.99.6"/>
    </reaction>
</comment>
<dbReference type="Proteomes" id="UP000285908">
    <property type="component" value="Unassembled WGS sequence"/>
</dbReference>
<dbReference type="OrthoDB" id="9806925at2"/>
<dbReference type="RefSeq" id="WP_127905815.1">
    <property type="nucleotide sequence ID" value="NZ_RQXX01000002.1"/>
</dbReference>
<dbReference type="GO" id="GO:0052856">
    <property type="term" value="F:NAD(P)HX epimerase activity"/>
    <property type="evidence" value="ECO:0007669"/>
    <property type="project" value="UniProtKB-UniRule"/>
</dbReference>
<dbReference type="GO" id="GO:0005524">
    <property type="term" value="F:ATP binding"/>
    <property type="evidence" value="ECO:0007669"/>
    <property type="project" value="UniProtKB-UniRule"/>
</dbReference>
<comment type="caution">
    <text evidence="18">Lacks conserved residue(s) required for the propagation of feature annotation.</text>
</comment>
<feature type="binding site" evidence="18">
    <location>
        <position position="132"/>
    </location>
    <ligand>
        <name>K(+)</name>
        <dbReference type="ChEBI" id="CHEBI:29103"/>
    </ligand>
</feature>
<dbReference type="EC" id="5.1.99.6" evidence="19"/>
<dbReference type="Pfam" id="PF03853">
    <property type="entry name" value="YjeF_N"/>
    <property type="match status" value="1"/>
</dbReference>
<keyword evidence="8 17" id="KW-0521">NADP</keyword>
<reference evidence="22 23" key="1">
    <citation type="submission" date="2018-11" db="EMBL/GenBank/DDBJ databases">
        <title>Mesobaculum littorinae gen. nov., sp. nov., isolated from Littorina scabra that represents a novel genus of the order Rhodobacteraceae.</title>
        <authorList>
            <person name="Li F."/>
        </authorList>
    </citation>
    <scope>NUCLEOTIDE SEQUENCE [LARGE SCALE GENOMIC DNA]</scope>
    <source>
        <strain evidence="22 23">M0103</strain>
    </source>
</reference>
<keyword evidence="5 18" id="KW-0479">Metal-binding</keyword>
<comment type="subunit">
    <text evidence="17">Homotetramer.</text>
</comment>
<dbReference type="GO" id="GO:0046496">
    <property type="term" value="P:nicotinamide nucleotide metabolic process"/>
    <property type="evidence" value="ECO:0007669"/>
    <property type="project" value="UniProtKB-UniRule"/>
</dbReference>
<keyword evidence="23" id="KW-1185">Reference proteome</keyword>
<feature type="binding site" evidence="17">
    <location>
        <position position="357"/>
    </location>
    <ligand>
        <name>(6S)-NADPHX</name>
        <dbReference type="ChEBI" id="CHEBI:64076"/>
    </ligand>
</feature>
<name>A0A438AIU8_9RHOB</name>
<dbReference type="PROSITE" id="PS51383">
    <property type="entry name" value="YJEF_C_3"/>
    <property type="match status" value="1"/>
</dbReference>
<keyword evidence="13" id="KW-0511">Multifunctional enzyme</keyword>
<feature type="domain" description="YjeF C-terminal" evidence="20">
    <location>
        <begin position="259"/>
        <end position="566"/>
    </location>
</feature>
<evidence type="ECO:0000256" key="13">
    <source>
        <dbReference type="ARBA" id="ARBA00023268"/>
    </source>
</evidence>
<comment type="similarity">
    <text evidence="18">Belongs to the NnrE/AIBP family.</text>
</comment>
<evidence type="ECO:0000259" key="21">
    <source>
        <dbReference type="PROSITE" id="PS51385"/>
    </source>
</evidence>
<dbReference type="Gene3D" id="3.40.50.10260">
    <property type="entry name" value="YjeF N-terminal domain"/>
    <property type="match status" value="1"/>
</dbReference>
<evidence type="ECO:0000256" key="12">
    <source>
        <dbReference type="ARBA" id="ARBA00023239"/>
    </source>
</evidence>
<feature type="binding site" evidence="18">
    <location>
        <position position="63"/>
    </location>
    <ligand>
        <name>K(+)</name>
        <dbReference type="ChEBI" id="CHEBI:29103"/>
    </ligand>
</feature>
<dbReference type="EC" id="4.2.1.136" evidence="19"/>
<feature type="binding site" evidence="17">
    <location>
        <begin position="478"/>
        <end position="482"/>
    </location>
    <ligand>
        <name>AMP</name>
        <dbReference type="ChEBI" id="CHEBI:456215"/>
    </ligand>
</feature>
<keyword evidence="6 17" id="KW-0547">Nucleotide-binding</keyword>
<comment type="function">
    <text evidence="18">Catalyzes the epimerization of the S- and R-forms of NAD(P)HX, a damaged form of NAD(P)H that is a result of enzymatic or heat-dependent hydration. This is a prerequisite for the S-specific NAD(P)H-hydrate dehydratase to allow the repair of both epimers of NAD(P)HX.</text>
</comment>
<dbReference type="PROSITE" id="PS51385">
    <property type="entry name" value="YJEF_N"/>
    <property type="match status" value="1"/>
</dbReference>
<keyword evidence="9 18" id="KW-0630">Potassium</keyword>
<comment type="cofactor">
    <cofactor evidence="18 19">
        <name>K(+)</name>
        <dbReference type="ChEBI" id="CHEBI:29103"/>
    </cofactor>
    <text evidence="18 19">Binds 1 potassium ion per subunit.</text>
</comment>
<evidence type="ECO:0000256" key="3">
    <source>
        <dbReference type="ARBA" id="ARBA00006001"/>
    </source>
</evidence>
<proteinExistence type="inferred from homology"/>
<dbReference type="GO" id="GO:0052855">
    <property type="term" value="F:ADP-dependent NAD(P)H-hydrate dehydratase activity"/>
    <property type="evidence" value="ECO:0007669"/>
    <property type="project" value="UniProtKB-UniRule"/>
</dbReference>
<comment type="similarity">
    <text evidence="17">Belongs to the NnrD/CARKD family.</text>
</comment>
<dbReference type="GO" id="GO:0110051">
    <property type="term" value="P:metabolite repair"/>
    <property type="evidence" value="ECO:0007669"/>
    <property type="project" value="TreeGrafter"/>
</dbReference>